<evidence type="ECO:0000313" key="2">
    <source>
        <dbReference type="EMBL" id="UUX58458.1"/>
    </source>
</evidence>
<gene>
    <name evidence="1" type="ORF">FQA45_08510</name>
    <name evidence="2" type="ORF">NUH22_14325</name>
</gene>
<accession>A0A5B8IPR5</accession>
<dbReference type="KEGG" id="gar:AOZ07_14585"/>
<name>A0A5B8IPR5_9MICC</name>
<evidence type="ECO:0008006" key="5">
    <source>
        <dbReference type="Google" id="ProtNLM"/>
    </source>
</evidence>
<reference evidence="1 3" key="1">
    <citation type="submission" date="2019-07" db="EMBL/GenBank/DDBJ databases">
        <title>Complete Genome Sequence of drought tolerant Plant Growth-Promoting Rhizobacterium Glutamicibacter halophytocola DR408.</title>
        <authorList>
            <person name="Nishu S.D."/>
            <person name="Lee T.K."/>
        </authorList>
    </citation>
    <scope>NUCLEOTIDE SEQUENCE [LARGE SCALE GENOMIC DNA]</scope>
    <source>
        <strain evidence="1 3">DR408</strain>
    </source>
</reference>
<evidence type="ECO:0000313" key="4">
    <source>
        <dbReference type="Proteomes" id="UP001060018"/>
    </source>
</evidence>
<evidence type="ECO:0000313" key="3">
    <source>
        <dbReference type="Proteomes" id="UP000320717"/>
    </source>
</evidence>
<dbReference type="Proteomes" id="UP001060018">
    <property type="component" value="Chromosome"/>
</dbReference>
<dbReference type="AlphaFoldDB" id="A0A5B8IPR5"/>
<dbReference type="EMBL" id="CP102487">
    <property type="protein sequence ID" value="UUX58458.1"/>
    <property type="molecule type" value="Genomic_DNA"/>
</dbReference>
<dbReference type="RefSeq" id="WP_060702641.1">
    <property type="nucleotide sequence ID" value="NZ_CP012750.1"/>
</dbReference>
<proteinExistence type="predicted"/>
<organism evidence="2 4">
    <name type="scientific">Glutamicibacter halophytocola</name>
    <dbReference type="NCBI Taxonomy" id="1933880"/>
    <lineage>
        <taxon>Bacteria</taxon>
        <taxon>Bacillati</taxon>
        <taxon>Actinomycetota</taxon>
        <taxon>Actinomycetes</taxon>
        <taxon>Micrococcales</taxon>
        <taxon>Micrococcaceae</taxon>
        <taxon>Glutamicibacter</taxon>
    </lineage>
</organism>
<sequence>MEDFENMEFWIKWTLSAEDRIALSLNAEIEQNGYALTAFRLPHSQRVIGTTLGLSWLGHPEIASTTGTVEEVLALLRHLAEQVTAHQQSFDVGRGETPFFKELNFRELDLDLNFLGFFDEALQGLDPEWILCEAPVNAGSTNANEQDQDFRSAA</sequence>
<evidence type="ECO:0000313" key="1">
    <source>
        <dbReference type="EMBL" id="QDY66358.1"/>
    </source>
</evidence>
<dbReference type="OrthoDB" id="4963373at2"/>
<reference evidence="2" key="2">
    <citation type="journal article" date="2022" name="Pest Manag. Sci.">
        <title>Glutamicibacter halophytocola-mediated host fitness of potato tuber moth on Solanaceae crops.</title>
        <authorList>
            <person name="Wang W."/>
            <person name="Xiao G."/>
            <person name="Du G."/>
            <person name="Chang L."/>
            <person name="Yang Y."/>
            <person name="Ye J."/>
            <person name="Chen B."/>
        </authorList>
    </citation>
    <scope>NUCLEOTIDE SEQUENCE</scope>
    <source>
        <strain evidence="2">S2</strain>
    </source>
</reference>
<keyword evidence="3" id="KW-1185">Reference proteome</keyword>
<dbReference type="Proteomes" id="UP000320717">
    <property type="component" value="Chromosome"/>
</dbReference>
<dbReference type="EMBL" id="CP042260">
    <property type="protein sequence ID" value="QDY66358.1"/>
    <property type="molecule type" value="Genomic_DNA"/>
</dbReference>
<protein>
    <recommendedName>
        <fullName evidence="5">DUF4262 domain-containing protein</fullName>
    </recommendedName>
</protein>